<dbReference type="GeneID" id="106807789"/>
<keyword evidence="6" id="KW-1185">Reference proteome</keyword>
<evidence type="ECO:0000313" key="6">
    <source>
        <dbReference type="Proteomes" id="UP000695022"/>
    </source>
</evidence>
<evidence type="ECO:0000259" key="5">
    <source>
        <dbReference type="PROSITE" id="PS50222"/>
    </source>
</evidence>
<dbReference type="Proteomes" id="UP000695022">
    <property type="component" value="Unplaced"/>
</dbReference>
<dbReference type="RefSeq" id="XP_014665728.1">
    <property type="nucleotide sequence ID" value="XM_014810242.1"/>
</dbReference>
<evidence type="ECO:0000256" key="4">
    <source>
        <dbReference type="SAM" id="SignalP"/>
    </source>
</evidence>
<dbReference type="PROSITE" id="PS51257">
    <property type="entry name" value="PROKAR_LIPOPROTEIN"/>
    <property type="match status" value="1"/>
</dbReference>
<keyword evidence="1" id="KW-0479">Metal-binding</keyword>
<dbReference type="Gene3D" id="1.10.238.10">
    <property type="entry name" value="EF-hand"/>
    <property type="match status" value="3"/>
</dbReference>
<feature type="domain" description="EF-hand" evidence="5">
    <location>
        <begin position="218"/>
        <end position="253"/>
    </location>
</feature>
<gene>
    <name evidence="7" type="primary">LOC106807789</name>
</gene>
<reference evidence="7" key="1">
    <citation type="submission" date="2025-08" db="UniProtKB">
        <authorList>
            <consortium name="RefSeq"/>
        </authorList>
    </citation>
    <scope>IDENTIFICATION</scope>
</reference>
<dbReference type="InterPro" id="IPR018247">
    <property type="entry name" value="EF_Hand_1_Ca_BS"/>
</dbReference>
<keyword evidence="3" id="KW-0106">Calcium</keyword>
<dbReference type="Pfam" id="PF13202">
    <property type="entry name" value="EF-hand_5"/>
    <property type="match status" value="1"/>
</dbReference>
<protein>
    <submittedName>
        <fullName evidence="7">Uncharacterized protein LOC106807789</fullName>
    </submittedName>
</protein>
<feature type="signal peptide" evidence="4">
    <location>
        <begin position="1"/>
        <end position="22"/>
    </location>
</feature>
<organism evidence="6 7">
    <name type="scientific">Priapulus caudatus</name>
    <name type="common">Priapulid worm</name>
    <dbReference type="NCBI Taxonomy" id="37621"/>
    <lineage>
        <taxon>Eukaryota</taxon>
        <taxon>Metazoa</taxon>
        <taxon>Ecdysozoa</taxon>
        <taxon>Scalidophora</taxon>
        <taxon>Priapulida</taxon>
        <taxon>Priapulimorpha</taxon>
        <taxon>Priapulimorphida</taxon>
        <taxon>Priapulidae</taxon>
        <taxon>Priapulus</taxon>
    </lineage>
</organism>
<proteinExistence type="predicted"/>
<dbReference type="PROSITE" id="PS50222">
    <property type="entry name" value="EF_HAND_2"/>
    <property type="match status" value="1"/>
</dbReference>
<feature type="chain" id="PRO_5046574888" evidence="4">
    <location>
        <begin position="23"/>
        <end position="292"/>
    </location>
</feature>
<dbReference type="SUPFAM" id="SSF47473">
    <property type="entry name" value="EF-hand"/>
    <property type="match status" value="2"/>
</dbReference>
<dbReference type="PANTHER" id="PTHR10827:SF98">
    <property type="entry name" value="45 KDA CALCIUM-BINDING PROTEIN"/>
    <property type="match status" value="1"/>
</dbReference>
<name>A0ABM1E0K7_PRICU</name>
<evidence type="ECO:0000313" key="7">
    <source>
        <dbReference type="RefSeq" id="XP_014665728.1"/>
    </source>
</evidence>
<accession>A0ABM1E0K7</accession>
<evidence type="ECO:0000256" key="1">
    <source>
        <dbReference type="ARBA" id="ARBA00022723"/>
    </source>
</evidence>
<dbReference type="InterPro" id="IPR011992">
    <property type="entry name" value="EF-hand-dom_pair"/>
</dbReference>
<dbReference type="PROSITE" id="PS00018">
    <property type="entry name" value="EF_HAND_1"/>
    <property type="match status" value="3"/>
</dbReference>
<evidence type="ECO:0000256" key="2">
    <source>
        <dbReference type="ARBA" id="ARBA00022737"/>
    </source>
</evidence>
<dbReference type="InterPro" id="IPR002048">
    <property type="entry name" value="EF_hand_dom"/>
</dbReference>
<dbReference type="PANTHER" id="PTHR10827">
    <property type="entry name" value="RETICULOCALBIN"/>
    <property type="match status" value="1"/>
</dbReference>
<evidence type="ECO:0000256" key="3">
    <source>
        <dbReference type="ARBA" id="ARBA00022837"/>
    </source>
</evidence>
<keyword evidence="4" id="KW-0732">Signal</keyword>
<sequence length="292" mass="33658">MGRALALLLVVTAVACVVTVHGCGFSGPDTLNPLSMMDNESTLLVVFRGAERLNFNSYDYNYDGLVSRDEMFYELGIPEIRNPTGRIRLLRLTNEQFIQADRNGDNLLTCVEFRAAPLWSLQHQTNITCDMSDYYVFLQSSVSARLFEFDFYDADHNGELSQSEVIRRTRMERMIDKLNVRRAFMNADTDHNDAVSTNEFTNAEFWRHWNDRHFRLVREIHDALHKFTSYDLNGDGYITEDEVTDTLSVDTEEFLWAFLTADTSGDHLVTCAEFKNAIFWPEDIKHNISCPS</sequence>
<keyword evidence="2" id="KW-0677">Repeat</keyword>